<dbReference type="EMBL" id="PUHW01000052">
    <property type="protein sequence ID" value="KAG0689967.1"/>
    <property type="molecule type" value="Genomic_DNA"/>
</dbReference>
<reference evidence="3" key="1">
    <citation type="submission" date="2020-11" db="EMBL/GenBank/DDBJ databases">
        <title>Kefir isolates.</title>
        <authorList>
            <person name="Marcisauskas S."/>
            <person name="Kim Y."/>
            <person name="Blasche S."/>
        </authorList>
    </citation>
    <scope>NUCLEOTIDE SEQUENCE</scope>
    <source>
        <strain evidence="3">Olga-1</strain>
    </source>
</reference>
<dbReference type="Proteomes" id="UP000697127">
    <property type="component" value="Unassembled WGS sequence"/>
</dbReference>
<organism evidence="3 4">
    <name type="scientific">Pichia californica</name>
    <dbReference type="NCBI Taxonomy" id="460514"/>
    <lineage>
        <taxon>Eukaryota</taxon>
        <taxon>Fungi</taxon>
        <taxon>Dikarya</taxon>
        <taxon>Ascomycota</taxon>
        <taxon>Saccharomycotina</taxon>
        <taxon>Pichiomycetes</taxon>
        <taxon>Pichiales</taxon>
        <taxon>Pichiaceae</taxon>
        <taxon>Pichia</taxon>
    </lineage>
</organism>
<sequence length="176" mass="19988">MSTAKTSADSGSDVHPIELTVQALLETPLETLNLNLKSLYESQMILHTILYKMECTLMETANNLRPGSFPLKDQVVPSEFKNGEDETCGENNYIDDDCNDNNSNVRNGNSEDDDQEDYDYGEDGIRIDHSDLDGELDLNEYLAKMNRIRRKVKSIEKIIDDVEARIGRIEHTMNIN</sequence>
<evidence type="ECO:0000256" key="1">
    <source>
        <dbReference type="SAM" id="Coils"/>
    </source>
</evidence>
<evidence type="ECO:0000313" key="4">
    <source>
        <dbReference type="Proteomes" id="UP000697127"/>
    </source>
</evidence>
<dbReference type="OrthoDB" id="3989460at2759"/>
<gene>
    <name evidence="3" type="ORF">C6P40_004141</name>
</gene>
<keyword evidence="4" id="KW-1185">Reference proteome</keyword>
<proteinExistence type="predicted"/>
<feature type="region of interest" description="Disordered" evidence="2">
    <location>
        <begin position="85"/>
        <end position="120"/>
    </location>
</feature>
<feature type="compositionally biased region" description="Acidic residues" evidence="2">
    <location>
        <begin position="85"/>
        <end position="99"/>
    </location>
</feature>
<name>A0A9P6WMT0_9ASCO</name>
<dbReference type="AlphaFoldDB" id="A0A9P6WMT0"/>
<evidence type="ECO:0000256" key="2">
    <source>
        <dbReference type="SAM" id="MobiDB-lite"/>
    </source>
</evidence>
<accession>A0A9P6WMT0</accession>
<comment type="caution">
    <text evidence="3">The sequence shown here is derived from an EMBL/GenBank/DDBJ whole genome shotgun (WGS) entry which is preliminary data.</text>
</comment>
<feature type="compositionally biased region" description="Acidic residues" evidence="2">
    <location>
        <begin position="110"/>
        <end position="120"/>
    </location>
</feature>
<keyword evidence="1" id="KW-0175">Coiled coil</keyword>
<protein>
    <submittedName>
        <fullName evidence="3">Uncharacterized protein</fullName>
    </submittedName>
</protein>
<feature type="coiled-coil region" evidence="1">
    <location>
        <begin position="138"/>
        <end position="165"/>
    </location>
</feature>
<evidence type="ECO:0000313" key="3">
    <source>
        <dbReference type="EMBL" id="KAG0689967.1"/>
    </source>
</evidence>